<dbReference type="PANTHER" id="PTHR48258">
    <property type="entry name" value="DUF4218 DOMAIN-CONTAINING PROTEIN-RELATED"/>
    <property type="match status" value="1"/>
</dbReference>
<comment type="caution">
    <text evidence="2">The sequence shown here is derived from an EMBL/GenBank/DDBJ whole genome shotgun (WGS) entry which is preliminary data.</text>
</comment>
<reference evidence="2" key="1">
    <citation type="submission" date="2019-11" db="EMBL/GenBank/DDBJ databases">
        <authorList>
            <person name="Liu Y."/>
            <person name="Hou J."/>
            <person name="Li T.-Q."/>
            <person name="Guan C.-H."/>
            <person name="Wu X."/>
            <person name="Wu H.-Z."/>
            <person name="Ling F."/>
            <person name="Zhang R."/>
            <person name="Shi X.-G."/>
            <person name="Ren J.-P."/>
            <person name="Chen E.-F."/>
            <person name="Sun J.-M."/>
        </authorList>
    </citation>
    <scope>NUCLEOTIDE SEQUENCE</scope>
    <source>
        <strain evidence="2">Adult_tree_wgs_1</strain>
        <tissue evidence="2">Leaves</tissue>
    </source>
</reference>
<dbReference type="PANTHER" id="PTHR48258:SF3">
    <property type="entry name" value="FK506-BINDING PROTEIN 4-LIKE ISOFORM X1"/>
    <property type="match status" value="1"/>
</dbReference>
<gene>
    <name evidence="2" type="ORF">RHSIM_Rhsim11G0005700</name>
</gene>
<dbReference type="AlphaFoldDB" id="A0A834LAZ6"/>
<dbReference type="EMBL" id="WJXA01000011">
    <property type="protein sequence ID" value="KAF7126805.1"/>
    <property type="molecule type" value="Genomic_DNA"/>
</dbReference>
<protein>
    <recommendedName>
        <fullName evidence="4">DUF4216 domain-containing protein</fullName>
    </recommendedName>
</protein>
<feature type="region of interest" description="Disordered" evidence="1">
    <location>
        <begin position="151"/>
        <end position="173"/>
    </location>
</feature>
<dbReference type="Proteomes" id="UP000626092">
    <property type="component" value="Unassembled WGS sequence"/>
</dbReference>
<feature type="region of interest" description="Disordered" evidence="1">
    <location>
        <begin position="99"/>
        <end position="122"/>
    </location>
</feature>
<dbReference type="OrthoDB" id="1931794at2759"/>
<evidence type="ECO:0008006" key="4">
    <source>
        <dbReference type="Google" id="ProtNLM"/>
    </source>
</evidence>
<evidence type="ECO:0000313" key="3">
    <source>
        <dbReference type="Proteomes" id="UP000626092"/>
    </source>
</evidence>
<name>A0A834LAZ6_RHOSS</name>
<proteinExistence type="predicted"/>
<evidence type="ECO:0000256" key="1">
    <source>
        <dbReference type="SAM" id="MobiDB-lite"/>
    </source>
</evidence>
<evidence type="ECO:0000313" key="2">
    <source>
        <dbReference type="EMBL" id="KAF7126805.1"/>
    </source>
</evidence>
<keyword evidence="3" id="KW-1185">Reference proteome</keyword>
<accession>A0A834LAZ6</accession>
<feature type="compositionally biased region" description="Low complexity" evidence="1">
    <location>
        <begin position="155"/>
        <end position="166"/>
    </location>
</feature>
<sequence length="231" mass="25894">MSYTGYIINGQRFHTKEAEKSTQNSGVSIDAATLCRSSVKDNAQVVDVTQYDKDAFILASQAKQVFYSRETKSSNWYVVLKAPPKRFYDLEMYEETVDTSSRPQDVSALGMNDDSDDERITNIRGDCNDKEEVDIGCAIDGDEDFVLSDGEERLSSNSDSDDSSGSKTNKKAKRNVASIIRVVVWAERHRDKNGKPKNRSVAQKIEDREKIEWNGQNSTNLKEDVSKVLGA</sequence>
<organism evidence="2 3">
    <name type="scientific">Rhododendron simsii</name>
    <name type="common">Sims's rhododendron</name>
    <dbReference type="NCBI Taxonomy" id="118357"/>
    <lineage>
        <taxon>Eukaryota</taxon>
        <taxon>Viridiplantae</taxon>
        <taxon>Streptophyta</taxon>
        <taxon>Embryophyta</taxon>
        <taxon>Tracheophyta</taxon>
        <taxon>Spermatophyta</taxon>
        <taxon>Magnoliopsida</taxon>
        <taxon>eudicotyledons</taxon>
        <taxon>Gunneridae</taxon>
        <taxon>Pentapetalae</taxon>
        <taxon>asterids</taxon>
        <taxon>Ericales</taxon>
        <taxon>Ericaceae</taxon>
        <taxon>Ericoideae</taxon>
        <taxon>Rhodoreae</taxon>
        <taxon>Rhododendron</taxon>
    </lineage>
</organism>